<keyword evidence="5" id="KW-0663">Pyridoxal phosphate</keyword>
<evidence type="ECO:0000256" key="5">
    <source>
        <dbReference type="ARBA" id="ARBA00022898"/>
    </source>
</evidence>
<evidence type="ECO:0000259" key="6">
    <source>
        <dbReference type="Pfam" id="PF00155"/>
    </source>
</evidence>
<name>A0A7K3WNY7_9FLAO</name>
<organism evidence="7 8">
    <name type="scientific">Cryomorpha ignava</name>
    <dbReference type="NCBI Taxonomy" id="101383"/>
    <lineage>
        <taxon>Bacteria</taxon>
        <taxon>Pseudomonadati</taxon>
        <taxon>Bacteroidota</taxon>
        <taxon>Flavobacteriia</taxon>
        <taxon>Flavobacteriales</taxon>
        <taxon>Cryomorphaceae</taxon>
        <taxon>Cryomorpha</taxon>
    </lineage>
</organism>
<protein>
    <submittedName>
        <fullName evidence="7">Pyridoxal phosphate-dependent aminotransferase</fullName>
    </submittedName>
</protein>
<keyword evidence="3 7" id="KW-0032">Aminotransferase</keyword>
<evidence type="ECO:0000313" key="7">
    <source>
        <dbReference type="EMBL" id="NEN23379.1"/>
    </source>
</evidence>
<gene>
    <name evidence="7" type="ORF">G3O08_07690</name>
</gene>
<dbReference type="InterPro" id="IPR004839">
    <property type="entry name" value="Aminotransferase_I/II_large"/>
</dbReference>
<evidence type="ECO:0000256" key="4">
    <source>
        <dbReference type="ARBA" id="ARBA00022679"/>
    </source>
</evidence>
<evidence type="ECO:0000256" key="2">
    <source>
        <dbReference type="ARBA" id="ARBA00007441"/>
    </source>
</evidence>
<dbReference type="InterPro" id="IPR050596">
    <property type="entry name" value="AspAT/PAT-like"/>
</dbReference>
<evidence type="ECO:0000313" key="8">
    <source>
        <dbReference type="Proteomes" id="UP000486602"/>
    </source>
</evidence>
<dbReference type="InterPro" id="IPR015421">
    <property type="entry name" value="PyrdxlP-dep_Trfase_major"/>
</dbReference>
<dbReference type="CDD" id="cd00609">
    <property type="entry name" value="AAT_like"/>
    <property type="match status" value="1"/>
</dbReference>
<dbReference type="GO" id="GO:0008483">
    <property type="term" value="F:transaminase activity"/>
    <property type="evidence" value="ECO:0007669"/>
    <property type="project" value="UniProtKB-KW"/>
</dbReference>
<accession>A0A7K3WNY7</accession>
<sequence length="419" mass="46511">MRKASLLATELKGSEIIKLAGEIKDKIKAGQTIYNFTIGDFDPKIFPIPQVLEDEIINAYKAKQTNYPPSNGILELRQSLSAFIEKKQGLKYSPLEFLIAGGGRPLIYAAFQAILDPEENALFPVPSWNNNHYTTLSRGKQVSVVASAKNNFMPSAADLKPHIADAGIIALCSPLNPTGTVFPKEQLKDICELVIAENQRRAGIRKPLYVIYDQIYWQLCFGDTKHHDPVSLVPEMRDYTIYIDGISKAYGATGVRVGWSFGPPTIIDKMKSILGHLGAWAPKPEQVATAKFLNNEVEVDKYLHNFKAELNDRLQAFYESFKTMHNDGLPVDVIAPQAAIYLTVKIDLVGRKTDSGHEIKTVQDTTAYLLDEAGIALVPFTAFGAEAGNPWYRLSVGTSKKEEIKLVTDKLRNAINRLT</sequence>
<comment type="cofactor">
    <cofactor evidence="1">
        <name>pyridoxal 5'-phosphate</name>
        <dbReference type="ChEBI" id="CHEBI:597326"/>
    </cofactor>
</comment>
<comment type="caution">
    <text evidence="7">The sequence shown here is derived from an EMBL/GenBank/DDBJ whole genome shotgun (WGS) entry which is preliminary data.</text>
</comment>
<proteinExistence type="inferred from homology"/>
<keyword evidence="4 7" id="KW-0808">Transferase</keyword>
<dbReference type="SUPFAM" id="SSF53383">
    <property type="entry name" value="PLP-dependent transferases"/>
    <property type="match status" value="1"/>
</dbReference>
<dbReference type="InterPro" id="IPR015422">
    <property type="entry name" value="PyrdxlP-dep_Trfase_small"/>
</dbReference>
<evidence type="ECO:0000256" key="1">
    <source>
        <dbReference type="ARBA" id="ARBA00001933"/>
    </source>
</evidence>
<dbReference type="Gene3D" id="3.40.640.10">
    <property type="entry name" value="Type I PLP-dependent aspartate aminotransferase-like (Major domain)"/>
    <property type="match status" value="1"/>
</dbReference>
<dbReference type="Pfam" id="PF00155">
    <property type="entry name" value="Aminotran_1_2"/>
    <property type="match status" value="1"/>
</dbReference>
<dbReference type="Gene3D" id="3.90.1150.10">
    <property type="entry name" value="Aspartate Aminotransferase, domain 1"/>
    <property type="match status" value="1"/>
</dbReference>
<evidence type="ECO:0000256" key="3">
    <source>
        <dbReference type="ARBA" id="ARBA00022576"/>
    </source>
</evidence>
<dbReference type="GO" id="GO:0030170">
    <property type="term" value="F:pyridoxal phosphate binding"/>
    <property type="evidence" value="ECO:0007669"/>
    <property type="project" value="InterPro"/>
</dbReference>
<dbReference type="EMBL" id="JAAGVY010000010">
    <property type="protein sequence ID" value="NEN23379.1"/>
    <property type="molecule type" value="Genomic_DNA"/>
</dbReference>
<keyword evidence="8" id="KW-1185">Reference proteome</keyword>
<feature type="domain" description="Aminotransferase class I/classII large" evidence="6">
    <location>
        <begin position="35"/>
        <end position="405"/>
    </location>
</feature>
<dbReference type="InterPro" id="IPR015424">
    <property type="entry name" value="PyrdxlP-dep_Trfase"/>
</dbReference>
<dbReference type="PANTHER" id="PTHR46383:SF1">
    <property type="entry name" value="ASPARTATE AMINOTRANSFERASE"/>
    <property type="match status" value="1"/>
</dbReference>
<comment type="similarity">
    <text evidence="2">Belongs to the class-I pyridoxal-phosphate-dependent aminotransferase family.</text>
</comment>
<reference evidence="7 8" key="1">
    <citation type="submission" date="2020-02" db="EMBL/GenBank/DDBJ databases">
        <title>Out from the shadows clarifying the taxonomy of the family Cryomorphaceae and related taxa by utilizing the GTDB taxonomic framework.</title>
        <authorList>
            <person name="Bowman J.P."/>
        </authorList>
    </citation>
    <scope>NUCLEOTIDE SEQUENCE [LARGE SCALE GENOMIC DNA]</scope>
    <source>
        <strain evidence="7 8">QSSC 1-22</strain>
    </source>
</reference>
<dbReference type="PANTHER" id="PTHR46383">
    <property type="entry name" value="ASPARTATE AMINOTRANSFERASE"/>
    <property type="match status" value="1"/>
</dbReference>
<dbReference type="GO" id="GO:0006520">
    <property type="term" value="P:amino acid metabolic process"/>
    <property type="evidence" value="ECO:0007669"/>
    <property type="project" value="InterPro"/>
</dbReference>
<dbReference type="AlphaFoldDB" id="A0A7K3WNY7"/>
<dbReference type="Proteomes" id="UP000486602">
    <property type="component" value="Unassembled WGS sequence"/>
</dbReference>